<protein>
    <submittedName>
        <fullName evidence="1">Uncharacterized protein</fullName>
    </submittedName>
</protein>
<dbReference type="Proteomes" id="UP001168821">
    <property type="component" value="Unassembled WGS sequence"/>
</dbReference>
<evidence type="ECO:0000313" key="1">
    <source>
        <dbReference type="EMBL" id="KAJ3640931.1"/>
    </source>
</evidence>
<name>A0AA38HQ17_9CUCU</name>
<comment type="caution">
    <text evidence="1">The sequence shown here is derived from an EMBL/GenBank/DDBJ whole genome shotgun (WGS) entry which is preliminary data.</text>
</comment>
<dbReference type="AlphaFoldDB" id="A0AA38HQ17"/>
<gene>
    <name evidence="1" type="ORF">Zmor_027464</name>
</gene>
<organism evidence="1 2">
    <name type="scientific">Zophobas morio</name>
    <dbReference type="NCBI Taxonomy" id="2755281"/>
    <lineage>
        <taxon>Eukaryota</taxon>
        <taxon>Metazoa</taxon>
        <taxon>Ecdysozoa</taxon>
        <taxon>Arthropoda</taxon>
        <taxon>Hexapoda</taxon>
        <taxon>Insecta</taxon>
        <taxon>Pterygota</taxon>
        <taxon>Neoptera</taxon>
        <taxon>Endopterygota</taxon>
        <taxon>Coleoptera</taxon>
        <taxon>Polyphaga</taxon>
        <taxon>Cucujiformia</taxon>
        <taxon>Tenebrionidae</taxon>
        <taxon>Zophobas</taxon>
    </lineage>
</organism>
<sequence length="116" mass="12520">MHALASPYASLPIDAPFVINRRPEKSEYNVVICIGFSAHCLSRPRRVIIKLPVVVVIKAPRHAETGLALSGAAAFFLVSKAAVERLRAMIFSFAISAASRRPIDVVIGYIGSTSKT</sequence>
<reference evidence="1" key="1">
    <citation type="journal article" date="2023" name="G3 (Bethesda)">
        <title>Whole genome assemblies of Zophobas morio and Tenebrio molitor.</title>
        <authorList>
            <person name="Kaur S."/>
            <person name="Stinson S.A."/>
            <person name="diCenzo G.C."/>
        </authorList>
    </citation>
    <scope>NUCLEOTIDE SEQUENCE</scope>
    <source>
        <strain evidence="1">QUZm001</strain>
    </source>
</reference>
<evidence type="ECO:0000313" key="2">
    <source>
        <dbReference type="Proteomes" id="UP001168821"/>
    </source>
</evidence>
<accession>A0AA38HQ17</accession>
<keyword evidence="2" id="KW-1185">Reference proteome</keyword>
<proteinExistence type="predicted"/>
<dbReference type="EMBL" id="JALNTZ010000009">
    <property type="protein sequence ID" value="KAJ3640931.1"/>
    <property type="molecule type" value="Genomic_DNA"/>
</dbReference>